<comment type="caution">
    <text evidence="1">The sequence shown here is derived from an EMBL/GenBank/DDBJ whole genome shotgun (WGS) entry which is preliminary data.</text>
</comment>
<dbReference type="Proteomes" id="UP000198211">
    <property type="component" value="Unassembled WGS sequence"/>
</dbReference>
<dbReference type="AlphaFoldDB" id="A0A225WES7"/>
<gene>
    <name evidence="1" type="ORF">PHMEG_00010236</name>
</gene>
<proteinExistence type="predicted"/>
<organism evidence="1 2">
    <name type="scientific">Phytophthora megakarya</name>
    <dbReference type="NCBI Taxonomy" id="4795"/>
    <lineage>
        <taxon>Eukaryota</taxon>
        <taxon>Sar</taxon>
        <taxon>Stramenopiles</taxon>
        <taxon>Oomycota</taxon>
        <taxon>Peronosporomycetes</taxon>
        <taxon>Peronosporales</taxon>
        <taxon>Peronosporaceae</taxon>
        <taxon>Phytophthora</taxon>
    </lineage>
</organism>
<keyword evidence="2" id="KW-1185">Reference proteome</keyword>
<evidence type="ECO:0000313" key="2">
    <source>
        <dbReference type="Proteomes" id="UP000198211"/>
    </source>
</evidence>
<name>A0A225WES7_9STRA</name>
<dbReference type="OrthoDB" id="123721at2759"/>
<accession>A0A225WES7</accession>
<protein>
    <submittedName>
        <fullName evidence="1">Polyprotein</fullName>
    </submittedName>
</protein>
<evidence type="ECO:0000313" key="1">
    <source>
        <dbReference type="EMBL" id="OWZ16032.1"/>
    </source>
</evidence>
<sequence length="113" mass="12682">MEIEHDKDVGTLMIKQSGYIDGVAERFGHWDPKGVDNPCATNLKMSKAQSPRTDADRHVDIRNHIIRENSKDGTVKIRYIDTKHQLPDMLTEALGTKTLQNLRNASGIKANVT</sequence>
<dbReference type="EMBL" id="NBNE01001009">
    <property type="protein sequence ID" value="OWZ16032.1"/>
    <property type="molecule type" value="Genomic_DNA"/>
</dbReference>
<reference evidence="2" key="1">
    <citation type="submission" date="2017-03" db="EMBL/GenBank/DDBJ databases">
        <title>Phytopthora megakarya and P. palmivora, two closely related causual agents of cacao black pod achieved similar genome size and gene model numbers by different mechanisms.</title>
        <authorList>
            <person name="Ali S."/>
            <person name="Shao J."/>
            <person name="Larry D.J."/>
            <person name="Kronmiller B."/>
            <person name="Shen D."/>
            <person name="Strem M.D."/>
            <person name="Melnick R.L."/>
            <person name="Guiltinan M.J."/>
            <person name="Tyler B.M."/>
            <person name="Meinhardt L.W."/>
            <person name="Bailey B.A."/>
        </authorList>
    </citation>
    <scope>NUCLEOTIDE SEQUENCE [LARGE SCALE GENOMIC DNA]</scope>
    <source>
        <strain evidence="2">zdho120</strain>
    </source>
</reference>